<protein>
    <submittedName>
        <fullName evidence="2">Uncharacterized protein</fullName>
    </submittedName>
</protein>
<dbReference type="Proteomes" id="UP000190188">
    <property type="component" value="Unassembled WGS sequence"/>
</dbReference>
<evidence type="ECO:0000256" key="1">
    <source>
        <dbReference type="SAM" id="Phobius"/>
    </source>
</evidence>
<accession>A0A1T2XDB4</accession>
<keyword evidence="3" id="KW-1185">Reference proteome</keyword>
<comment type="caution">
    <text evidence="2">The sequence shown here is derived from an EMBL/GenBank/DDBJ whole genome shotgun (WGS) entry which is preliminary data.</text>
</comment>
<dbReference type="STRING" id="1324314.BVG16_15450"/>
<sequence>MPIKIIKRIVDIITVCAIVYVLYLGYFIFFDKPTTSYEITSLYVKTGYAYLTLFIILIIRTLVNKKRAA</sequence>
<keyword evidence="1" id="KW-0812">Transmembrane</keyword>
<dbReference type="AlphaFoldDB" id="A0A1T2XDB4"/>
<keyword evidence="1" id="KW-0472">Membrane</keyword>
<organism evidence="2 3">
    <name type="scientific">Paenibacillus selenitireducens</name>
    <dbReference type="NCBI Taxonomy" id="1324314"/>
    <lineage>
        <taxon>Bacteria</taxon>
        <taxon>Bacillati</taxon>
        <taxon>Bacillota</taxon>
        <taxon>Bacilli</taxon>
        <taxon>Bacillales</taxon>
        <taxon>Paenibacillaceae</taxon>
        <taxon>Paenibacillus</taxon>
    </lineage>
</organism>
<evidence type="ECO:0000313" key="2">
    <source>
        <dbReference type="EMBL" id="OPA77818.1"/>
    </source>
</evidence>
<keyword evidence="1" id="KW-1133">Transmembrane helix</keyword>
<reference evidence="2 3" key="1">
    <citation type="submission" date="2017-01" db="EMBL/GenBank/DDBJ databases">
        <title>Genome analysis of Paenibacillus selenitrireducens ES3-24.</title>
        <authorList>
            <person name="Xu D."/>
            <person name="Yao R."/>
            <person name="Zheng S."/>
        </authorList>
    </citation>
    <scope>NUCLEOTIDE SEQUENCE [LARGE SCALE GENOMIC DNA]</scope>
    <source>
        <strain evidence="2 3">ES3-24</strain>
    </source>
</reference>
<name>A0A1T2XDB4_9BACL</name>
<dbReference type="EMBL" id="MSZX01000005">
    <property type="protein sequence ID" value="OPA77818.1"/>
    <property type="molecule type" value="Genomic_DNA"/>
</dbReference>
<feature type="transmembrane region" description="Helical" evidence="1">
    <location>
        <begin position="42"/>
        <end position="63"/>
    </location>
</feature>
<feature type="transmembrane region" description="Helical" evidence="1">
    <location>
        <begin position="12"/>
        <end position="30"/>
    </location>
</feature>
<evidence type="ECO:0000313" key="3">
    <source>
        <dbReference type="Proteomes" id="UP000190188"/>
    </source>
</evidence>
<proteinExistence type="predicted"/>
<gene>
    <name evidence="2" type="ORF">BVG16_15450</name>
</gene>